<evidence type="ECO:0000313" key="4">
    <source>
        <dbReference type="EMBL" id="MBS7458502.1"/>
    </source>
</evidence>
<evidence type="ECO:0000256" key="2">
    <source>
        <dbReference type="ARBA" id="ARBA00013346"/>
    </source>
</evidence>
<evidence type="ECO:0000256" key="1">
    <source>
        <dbReference type="ARBA" id="ARBA00005369"/>
    </source>
</evidence>
<dbReference type="AlphaFoldDB" id="A0AAP2CDF5"/>
<dbReference type="SUPFAM" id="SSF53335">
    <property type="entry name" value="S-adenosyl-L-methionine-dependent methyltransferases"/>
    <property type="match status" value="1"/>
</dbReference>
<evidence type="ECO:0000313" key="5">
    <source>
        <dbReference type="Proteomes" id="UP000675747"/>
    </source>
</evidence>
<organism evidence="4 5">
    <name type="scientific">Coralloluteibacterium stylophorae</name>
    <dbReference type="NCBI Taxonomy" id="1776034"/>
    <lineage>
        <taxon>Bacteria</taxon>
        <taxon>Pseudomonadati</taxon>
        <taxon>Pseudomonadota</taxon>
        <taxon>Gammaproteobacteria</taxon>
        <taxon>Lysobacterales</taxon>
        <taxon>Lysobacteraceae</taxon>
        <taxon>Coralloluteibacterium</taxon>
    </lineage>
</organism>
<comment type="caution">
    <text evidence="4">The sequence shown here is derived from an EMBL/GenBank/DDBJ whole genome shotgun (WGS) entry which is preliminary data.</text>
</comment>
<name>A0AAP2CDF5_9GAMM</name>
<dbReference type="CDD" id="cd02440">
    <property type="entry name" value="AdoMet_MTases"/>
    <property type="match status" value="1"/>
</dbReference>
<keyword evidence="5" id="KW-1185">Reference proteome</keyword>
<dbReference type="Gene3D" id="3.40.50.150">
    <property type="entry name" value="Vaccinia Virus protein VP39"/>
    <property type="match status" value="1"/>
</dbReference>
<dbReference type="InterPro" id="IPR029063">
    <property type="entry name" value="SAM-dependent_MTases_sf"/>
</dbReference>
<gene>
    <name evidence="4" type="ORF">KB893_015290</name>
</gene>
<dbReference type="Pfam" id="PF01135">
    <property type="entry name" value="PCMT"/>
    <property type="match status" value="1"/>
</dbReference>
<dbReference type="GO" id="GO:0005737">
    <property type="term" value="C:cytoplasm"/>
    <property type="evidence" value="ECO:0007669"/>
    <property type="project" value="TreeGrafter"/>
</dbReference>
<proteinExistence type="inferred from homology"/>
<comment type="similarity">
    <text evidence="1">Belongs to the methyltransferase superfamily. L-isoaspartyl/D-aspartyl protein methyltransferase family.</text>
</comment>
<dbReference type="PANTHER" id="PTHR11579">
    <property type="entry name" value="PROTEIN-L-ISOASPARTATE O-METHYLTRANSFERASE"/>
    <property type="match status" value="1"/>
</dbReference>
<dbReference type="RefSeq" id="WP_213173847.1">
    <property type="nucleotide sequence ID" value="NZ_JAGQFT020000011.1"/>
</dbReference>
<protein>
    <recommendedName>
        <fullName evidence="2">Protein-L-isoaspartate O-methyltransferase</fullName>
    </recommendedName>
    <alternativeName>
        <fullName evidence="3">Protein L-isoaspartyl methyltransferase</fullName>
    </alternativeName>
</protein>
<accession>A0AAP2CDF5</accession>
<dbReference type="Proteomes" id="UP000675747">
    <property type="component" value="Unassembled WGS sequence"/>
</dbReference>
<dbReference type="InterPro" id="IPR000682">
    <property type="entry name" value="PCMT"/>
</dbReference>
<reference evidence="4 5" key="1">
    <citation type="journal article" date="2021" name="Microbiol. Resour. Announc.">
        <title>Draft Genome Sequence of Coralloluteibacterium stylophorae LMG 29479T.</title>
        <authorList>
            <person name="Karlyshev A.V."/>
            <person name="Kudryashova E.B."/>
            <person name="Ariskina E.V."/>
            <person name="Conroy A.P."/>
            <person name="Abidueva E.Y."/>
        </authorList>
    </citation>
    <scope>NUCLEOTIDE SEQUENCE [LARGE SCALE GENOMIC DNA]</scope>
    <source>
        <strain evidence="4 5">LMG 29479</strain>
    </source>
</reference>
<evidence type="ECO:0000256" key="3">
    <source>
        <dbReference type="ARBA" id="ARBA00030757"/>
    </source>
</evidence>
<dbReference type="EMBL" id="JAGQFT020000011">
    <property type="protein sequence ID" value="MBS7458502.1"/>
    <property type="molecule type" value="Genomic_DNA"/>
</dbReference>
<sequence length="217" mass="23583">MTLDFERARLAMIEQQIRPWEVLDQRVLDAMLATRREDFVAEAQRALAFTDVALPLGGGEYMMKPVVEGRALQALDIAPEHEVLEVGTGSGYLTACLSRLARAVTSIDIEPAFVDAARARLAAAGCSNVELQVADALSFAPGRQYDAVCVTGAVAEIPAWLDALVRPGGRVFVVHGRSPAMEALRLTRQGGGWQRESLFETDLPYLRGAAPAPRFDF</sequence>
<dbReference type="PANTHER" id="PTHR11579:SF18">
    <property type="entry name" value="PROTEIN-L-ISOASPARTATE O-METHYLTRANSFERASE"/>
    <property type="match status" value="1"/>
</dbReference>
<dbReference type="GO" id="GO:0004719">
    <property type="term" value="F:protein-L-isoaspartate (D-aspartate) O-methyltransferase activity"/>
    <property type="evidence" value="ECO:0007669"/>
    <property type="project" value="InterPro"/>
</dbReference>